<reference evidence="8" key="1">
    <citation type="submission" date="2025-08" db="UniProtKB">
        <authorList>
            <consortium name="Ensembl"/>
        </authorList>
    </citation>
    <scope>IDENTIFICATION</scope>
</reference>
<protein>
    <recommendedName>
        <fullName evidence="7">EFHB C-terminal EF-hand domain-containing protein</fullName>
    </recommendedName>
</protein>
<dbReference type="InterPro" id="IPR057428">
    <property type="entry name" value="EFHB_EF-hand_C"/>
</dbReference>
<organism evidence="8 9">
    <name type="scientific">Neogobius melanostomus</name>
    <name type="common">round goby</name>
    <dbReference type="NCBI Taxonomy" id="47308"/>
    <lineage>
        <taxon>Eukaryota</taxon>
        <taxon>Metazoa</taxon>
        <taxon>Chordata</taxon>
        <taxon>Craniata</taxon>
        <taxon>Vertebrata</taxon>
        <taxon>Euteleostomi</taxon>
        <taxon>Actinopterygii</taxon>
        <taxon>Neopterygii</taxon>
        <taxon>Teleostei</taxon>
        <taxon>Neoteleostei</taxon>
        <taxon>Acanthomorphata</taxon>
        <taxon>Gobiaria</taxon>
        <taxon>Gobiiformes</taxon>
        <taxon>Gobioidei</taxon>
        <taxon>Gobiidae</taxon>
        <taxon>Benthophilinae</taxon>
        <taxon>Neogobiini</taxon>
        <taxon>Neogobius</taxon>
    </lineage>
</organism>
<name>A0A8C6WIK7_9GOBI</name>
<keyword evidence="6" id="KW-1133">Transmembrane helix</keyword>
<dbReference type="Proteomes" id="UP000694523">
    <property type="component" value="Unplaced"/>
</dbReference>
<proteinExistence type="predicted"/>
<evidence type="ECO:0000259" key="7">
    <source>
        <dbReference type="Pfam" id="PF25325"/>
    </source>
</evidence>
<keyword evidence="2" id="KW-0963">Cytoplasm</keyword>
<keyword evidence="3" id="KW-0677">Repeat</keyword>
<reference evidence="8" key="2">
    <citation type="submission" date="2025-09" db="UniProtKB">
        <authorList>
            <consortium name="Ensembl"/>
        </authorList>
    </citation>
    <scope>IDENTIFICATION</scope>
</reference>
<dbReference type="Ensembl" id="ENSNMLT00000011281.1">
    <property type="protein sequence ID" value="ENSNMLP00000009986.1"/>
    <property type="gene ID" value="ENSNMLG00000006911.1"/>
</dbReference>
<dbReference type="GO" id="GO:0005856">
    <property type="term" value="C:cytoskeleton"/>
    <property type="evidence" value="ECO:0007669"/>
    <property type="project" value="UniProtKB-SubCell"/>
</dbReference>
<evidence type="ECO:0000313" key="9">
    <source>
        <dbReference type="Proteomes" id="UP000694523"/>
    </source>
</evidence>
<dbReference type="PANTHER" id="PTHR12086:SF12">
    <property type="entry name" value="EF-HAND DOMAIN-CONTAINING FAMILY MEMBER B"/>
    <property type="match status" value="1"/>
</dbReference>
<dbReference type="AlphaFoldDB" id="A0A8C6WIK7"/>
<evidence type="ECO:0000256" key="2">
    <source>
        <dbReference type="ARBA" id="ARBA00022490"/>
    </source>
</evidence>
<feature type="region of interest" description="Disordered" evidence="5">
    <location>
        <begin position="392"/>
        <end position="416"/>
    </location>
</feature>
<feature type="region of interest" description="Disordered" evidence="5">
    <location>
        <begin position="121"/>
        <end position="142"/>
    </location>
</feature>
<evidence type="ECO:0000256" key="4">
    <source>
        <dbReference type="ARBA" id="ARBA00023212"/>
    </source>
</evidence>
<evidence type="ECO:0000256" key="3">
    <source>
        <dbReference type="ARBA" id="ARBA00022737"/>
    </source>
</evidence>
<dbReference type="Pfam" id="PF25325">
    <property type="entry name" value="EF-hand_EFHB_C"/>
    <property type="match status" value="1"/>
</dbReference>
<evidence type="ECO:0000256" key="6">
    <source>
        <dbReference type="SAM" id="Phobius"/>
    </source>
</evidence>
<keyword evidence="6" id="KW-0812">Transmembrane</keyword>
<feature type="transmembrane region" description="Helical" evidence="6">
    <location>
        <begin position="12"/>
        <end position="34"/>
    </location>
</feature>
<dbReference type="InterPro" id="IPR040193">
    <property type="entry name" value="EFHC1/EFHC2/EFHB"/>
</dbReference>
<keyword evidence="9" id="KW-1185">Reference proteome</keyword>
<dbReference type="PANTHER" id="PTHR12086">
    <property type="entry name" value="EF-HAND DOMAIN C-TERMINAL CONTAINING PROTEIN"/>
    <property type="match status" value="1"/>
</dbReference>
<sequence length="538" mass="60047">MIKLLHKTSLKVIFTFTVIGADITGFPTALFLYYERNLSGLRRVSDSVGPQTPPEVRRFRLSQQPEPGAIRVHHGKARDPDLASTLVHGVGTKSSSLLNPAKGSVFQDKLQELSEAVFGSRQRAPLGKSHTQRSGLPAQVDPHSTVFGVRNRLDVRELLNPPKSRAEVDREAQEAHELYVHSHNHYFVGERISRKYDLPHFRADGVFGLPTPHFNDGRSLARTLDWGAINHSKIITKPSGELIHCTEPGRFTRGPAPERSLVNAVRHHLKKVNFHFFRTLLQAFTHYDKVRPQSVSDVLESVSGTSLLPHFLNAFLTSTFFKGIQLYLHISWLSGFSNYTARRIITQMSFLTIFQQRLISSRVVKTQNPLFECVVPYTKALLRPEDLEPLEPGSSLRVPRTLTRTRGDPEGFSPSSALIGAVHDPTAGKDRSCCGVPSVRTDLPAPRLKRVSDRTNYGDTSTAAALLHPHVHAALGVHEEHFLSPRSRQEITELFRNIGVELPAPLLDEVWELAALRSATGEVCVESFRAALKEIKAM</sequence>
<feature type="domain" description="EFHB C-terminal EF-hand" evidence="7">
    <location>
        <begin position="465"/>
        <end position="537"/>
    </location>
</feature>
<evidence type="ECO:0000256" key="1">
    <source>
        <dbReference type="ARBA" id="ARBA00004245"/>
    </source>
</evidence>
<accession>A0A8C6WIK7</accession>
<comment type="subcellular location">
    <subcellularLocation>
        <location evidence="1">Cytoplasm</location>
        <location evidence="1">Cytoskeleton</location>
    </subcellularLocation>
</comment>
<keyword evidence="4" id="KW-0206">Cytoskeleton</keyword>
<evidence type="ECO:0000256" key="5">
    <source>
        <dbReference type="SAM" id="MobiDB-lite"/>
    </source>
</evidence>
<keyword evidence="6" id="KW-0472">Membrane</keyword>
<evidence type="ECO:0000313" key="8">
    <source>
        <dbReference type="Ensembl" id="ENSNMLP00000009986.1"/>
    </source>
</evidence>